<evidence type="ECO:0000313" key="3">
    <source>
        <dbReference type="Proteomes" id="UP000789570"/>
    </source>
</evidence>
<feature type="transmembrane region" description="Helical" evidence="1">
    <location>
        <begin position="38"/>
        <end position="62"/>
    </location>
</feature>
<comment type="caution">
    <text evidence="2">The sequence shown here is derived from an EMBL/GenBank/DDBJ whole genome shotgun (WGS) entry which is preliminary data.</text>
</comment>
<evidence type="ECO:0000313" key="2">
    <source>
        <dbReference type="EMBL" id="CAG8710639.1"/>
    </source>
</evidence>
<sequence>DNIFEYENVEFSKLYNNDNMDSFSRNYLPFKDLTSTTIIIIIVVIATTTITIAITLTTLISLTS</sequence>
<accession>A0A9N9HWR3</accession>
<dbReference type="Proteomes" id="UP000789570">
    <property type="component" value="Unassembled WGS sequence"/>
</dbReference>
<reference evidence="2" key="1">
    <citation type="submission" date="2021-06" db="EMBL/GenBank/DDBJ databases">
        <authorList>
            <person name="Kallberg Y."/>
            <person name="Tangrot J."/>
            <person name="Rosling A."/>
        </authorList>
    </citation>
    <scope>NUCLEOTIDE SEQUENCE</scope>
    <source>
        <strain evidence="2">UK204</strain>
    </source>
</reference>
<dbReference type="OrthoDB" id="10615084at2759"/>
<gene>
    <name evidence="2" type="ORF">FCALED_LOCUS13897</name>
</gene>
<name>A0A9N9HWR3_9GLOM</name>
<feature type="non-terminal residue" evidence="2">
    <location>
        <position position="64"/>
    </location>
</feature>
<keyword evidence="1" id="KW-0472">Membrane</keyword>
<proteinExistence type="predicted"/>
<keyword evidence="1" id="KW-1133">Transmembrane helix</keyword>
<dbReference type="EMBL" id="CAJVPQ010008863">
    <property type="protein sequence ID" value="CAG8710639.1"/>
    <property type="molecule type" value="Genomic_DNA"/>
</dbReference>
<evidence type="ECO:0000256" key="1">
    <source>
        <dbReference type="SAM" id="Phobius"/>
    </source>
</evidence>
<keyword evidence="3" id="KW-1185">Reference proteome</keyword>
<keyword evidence="1" id="KW-0812">Transmembrane</keyword>
<organism evidence="2 3">
    <name type="scientific">Funneliformis caledonium</name>
    <dbReference type="NCBI Taxonomy" id="1117310"/>
    <lineage>
        <taxon>Eukaryota</taxon>
        <taxon>Fungi</taxon>
        <taxon>Fungi incertae sedis</taxon>
        <taxon>Mucoromycota</taxon>
        <taxon>Glomeromycotina</taxon>
        <taxon>Glomeromycetes</taxon>
        <taxon>Glomerales</taxon>
        <taxon>Glomeraceae</taxon>
        <taxon>Funneliformis</taxon>
    </lineage>
</organism>
<protein>
    <submittedName>
        <fullName evidence="2">12865_t:CDS:1</fullName>
    </submittedName>
</protein>
<dbReference type="AlphaFoldDB" id="A0A9N9HWR3"/>